<sequence length="274" mass="31648">TTTKTTTLDGLQSLSMSQYLHLIYNIGIHPLGIVTLLDTDNLINTQHLHDMLMRDEDGTVTADQLWRQLTQGLELSCTDDNGPEWIAQIIVDFYRMMRKDKNKQAHFQTLQLNRLDSVPYLFEMKVLVKLGKLLRYIDVMTNSLLVCNSKSLEIDKNMHGTNVPLSLHHPHHQHASYRVYSEQQITNGICQFGKYRCTPDVVLNKPIWINQRPVFWIDAKCTRGVRLLMDEKRKRQIRRFTRHYGPGAIVAFGAVDLTQTNIRDCIVLDGCGWL</sequence>
<comment type="caution">
    <text evidence="1">The sequence shown here is derived from an EMBL/GenBank/DDBJ whole genome shotgun (WGS) entry which is preliminary data.</text>
</comment>
<proteinExistence type="predicted"/>
<dbReference type="Proteomes" id="UP000023152">
    <property type="component" value="Unassembled WGS sequence"/>
</dbReference>
<feature type="non-terminal residue" evidence="1">
    <location>
        <position position="1"/>
    </location>
</feature>
<dbReference type="AlphaFoldDB" id="X6MJA6"/>
<gene>
    <name evidence="1" type="ORF">RFI_23447</name>
</gene>
<name>X6MJA6_RETFI</name>
<dbReference type="OrthoDB" id="6105938at2759"/>
<dbReference type="EMBL" id="ASPP01020324">
    <property type="protein sequence ID" value="ETO13919.1"/>
    <property type="molecule type" value="Genomic_DNA"/>
</dbReference>
<evidence type="ECO:0000313" key="2">
    <source>
        <dbReference type="Proteomes" id="UP000023152"/>
    </source>
</evidence>
<dbReference type="Pfam" id="PF14811">
    <property type="entry name" value="TPD"/>
    <property type="match status" value="1"/>
</dbReference>
<protein>
    <submittedName>
        <fullName evidence="1">Uncharacterized protein</fullName>
    </submittedName>
</protein>
<organism evidence="1 2">
    <name type="scientific">Reticulomyxa filosa</name>
    <dbReference type="NCBI Taxonomy" id="46433"/>
    <lineage>
        <taxon>Eukaryota</taxon>
        <taxon>Sar</taxon>
        <taxon>Rhizaria</taxon>
        <taxon>Retaria</taxon>
        <taxon>Foraminifera</taxon>
        <taxon>Monothalamids</taxon>
        <taxon>Reticulomyxidae</taxon>
        <taxon>Reticulomyxa</taxon>
    </lineage>
</organism>
<accession>X6MJA6</accession>
<evidence type="ECO:0000313" key="1">
    <source>
        <dbReference type="EMBL" id="ETO13919.1"/>
    </source>
</evidence>
<keyword evidence="2" id="KW-1185">Reference proteome</keyword>
<reference evidence="1 2" key="1">
    <citation type="journal article" date="2013" name="Curr. Biol.">
        <title>The Genome of the Foraminiferan Reticulomyxa filosa.</title>
        <authorList>
            <person name="Glockner G."/>
            <person name="Hulsmann N."/>
            <person name="Schleicher M."/>
            <person name="Noegel A.A."/>
            <person name="Eichinger L."/>
            <person name="Gallinger C."/>
            <person name="Pawlowski J."/>
            <person name="Sierra R."/>
            <person name="Euteneuer U."/>
            <person name="Pillet L."/>
            <person name="Moustafa A."/>
            <person name="Platzer M."/>
            <person name="Groth M."/>
            <person name="Szafranski K."/>
            <person name="Schliwa M."/>
        </authorList>
    </citation>
    <scope>NUCLEOTIDE SEQUENCE [LARGE SCALE GENOMIC DNA]</scope>
</reference>
<dbReference type="InterPro" id="IPR029404">
    <property type="entry name" value="CDIN1"/>
</dbReference>